<dbReference type="OrthoDB" id="771064at2"/>
<comment type="caution">
    <text evidence="2">The sequence shown here is derived from an EMBL/GenBank/DDBJ whole genome shotgun (WGS) entry which is preliminary data.</text>
</comment>
<dbReference type="EMBL" id="SRLC01000001">
    <property type="protein sequence ID" value="TGE23986.1"/>
    <property type="molecule type" value="Genomic_DNA"/>
</dbReference>
<organism evidence="2 3">
    <name type="scientific">Hymenobacter aquaticus</name>
    <dbReference type="NCBI Taxonomy" id="1867101"/>
    <lineage>
        <taxon>Bacteria</taxon>
        <taxon>Pseudomonadati</taxon>
        <taxon>Bacteroidota</taxon>
        <taxon>Cytophagia</taxon>
        <taxon>Cytophagales</taxon>
        <taxon>Hymenobacteraceae</taxon>
        <taxon>Hymenobacter</taxon>
    </lineage>
</organism>
<keyword evidence="3" id="KW-1185">Reference proteome</keyword>
<evidence type="ECO:0000259" key="1">
    <source>
        <dbReference type="Pfam" id="PF20508"/>
    </source>
</evidence>
<dbReference type="AlphaFoldDB" id="A0A4Z0Q3D8"/>
<evidence type="ECO:0000313" key="2">
    <source>
        <dbReference type="EMBL" id="TGE23986.1"/>
    </source>
</evidence>
<name>A0A4Z0Q3D8_9BACT</name>
<sequence>MKIVQSLWSAPAKGAAIEESRVRGGWLSEKYHHYSMALSCSLLRRWYPQVELVTDEAGAKLLIDQLQLPYTHVNVCLDRLNHYPAGLWSLPKLYAYHLQQQPFLHVDGDVFTWAPFKVEHLGPSFLLVQSPELEHHESYARPLQHFQATLQGLPGCMRPAATQAPVVTAINAGVLGGSDLDFLSSYSRQALALIDTNTERLAADVFAGYSNTIIEQFFFKQLAESQGKKINFLFDKLGKNFEEILHFDQVPVTGTYIHVLGSAKQKYYNCLQVENRLRYHFPGVYHRINRFYKQQELFQEPDRLFPEGNTQAPMYRVAWAGPTAGATPDLVLEPGPRRELTGATETPLRVAAADSLNLEALQATVADLTGFGFPNAEAVYRFMAQASIEDILHTAFTLAPSAAIIEVPAASTLHAALSGAFDDALEPEDSILSILTKLDTDEVFMQPLVNWEQLLTYFQGEVLSGNELMEIIDANNPGEIPTTHIKSLVFGFLCFHLTHTGNLCVVGPAAVGSTAEAVVRELHPAL</sequence>
<feature type="domain" description="DUF6734" evidence="1">
    <location>
        <begin position="1"/>
        <end position="290"/>
    </location>
</feature>
<dbReference type="Proteomes" id="UP000297549">
    <property type="component" value="Unassembled WGS sequence"/>
</dbReference>
<dbReference type="Pfam" id="PF20508">
    <property type="entry name" value="DUF6734"/>
    <property type="match status" value="1"/>
</dbReference>
<evidence type="ECO:0000313" key="3">
    <source>
        <dbReference type="Proteomes" id="UP000297549"/>
    </source>
</evidence>
<accession>A0A4Z0Q3D8</accession>
<protein>
    <recommendedName>
        <fullName evidence="1">DUF6734 domain-containing protein</fullName>
    </recommendedName>
</protein>
<dbReference type="InterPro" id="IPR046621">
    <property type="entry name" value="DUF6734"/>
</dbReference>
<proteinExistence type="predicted"/>
<dbReference type="RefSeq" id="WP_135461108.1">
    <property type="nucleotide sequence ID" value="NZ_SRLC01000001.1"/>
</dbReference>
<reference evidence="2 3" key="1">
    <citation type="submission" date="2019-04" db="EMBL/GenBank/DDBJ databases">
        <authorList>
            <person name="Feng G."/>
            <person name="Zhang J."/>
            <person name="Zhu H."/>
        </authorList>
    </citation>
    <scope>NUCLEOTIDE SEQUENCE [LARGE SCALE GENOMIC DNA]</scope>
    <source>
        <strain evidence="2 3">JCM 31653</strain>
    </source>
</reference>
<gene>
    <name evidence="2" type="ORF">E5K00_01865</name>
</gene>